<dbReference type="EMBL" id="BMKR01000026">
    <property type="protein sequence ID" value="GGF98242.1"/>
    <property type="molecule type" value="Genomic_DNA"/>
</dbReference>
<name>A0A917CUK5_9BACL</name>
<sequence>MLGGANVIAVFIEVHYPFDLKMLLNLRQLGRHGKTLTHKTITSLYTIVFENQGKLFMYPAGGGEKEKKRLPYSAISRENPALAD</sequence>
<evidence type="ECO:0000313" key="1">
    <source>
        <dbReference type="EMBL" id="GGF98242.1"/>
    </source>
</evidence>
<accession>A0A917CUK5</accession>
<evidence type="ECO:0000313" key="2">
    <source>
        <dbReference type="Proteomes" id="UP000637643"/>
    </source>
</evidence>
<dbReference type="Proteomes" id="UP000637643">
    <property type="component" value="Unassembled WGS sequence"/>
</dbReference>
<dbReference type="AlphaFoldDB" id="A0A917CUK5"/>
<proteinExistence type="predicted"/>
<organism evidence="1 2">
    <name type="scientific">Paenibacillus albidus</name>
    <dbReference type="NCBI Taxonomy" id="2041023"/>
    <lineage>
        <taxon>Bacteria</taxon>
        <taxon>Bacillati</taxon>
        <taxon>Bacillota</taxon>
        <taxon>Bacilli</taxon>
        <taxon>Bacillales</taxon>
        <taxon>Paenibacillaceae</taxon>
        <taxon>Paenibacillus</taxon>
    </lineage>
</organism>
<gene>
    <name evidence="1" type="ORF">GCM10010912_48700</name>
</gene>
<reference evidence="1" key="1">
    <citation type="journal article" date="2014" name="Int. J. Syst. Evol. Microbiol.">
        <title>Complete genome sequence of Corynebacterium casei LMG S-19264T (=DSM 44701T), isolated from a smear-ripened cheese.</title>
        <authorList>
            <consortium name="US DOE Joint Genome Institute (JGI-PGF)"/>
            <person name="Walter F."/>
            <person name="Albersmeier A."/>
            <person name="Kalinowski J."/>
            <person name="Ruckert C."/>
        </authorList>
    </citation>
    <scope>NUCLEOTIDE SEQUENCE</scope>
    <source>
        <strain evidence="1">CGMCC 1.16134</strain>
    </source>
</reference>
<keyword evidence="2" id="KW-1185">Reference proteome</keyword>
<reference evidence="1" key="2">
    <citation type="submission" date="2020-09" db="EMBL/GenBank/DDBJ databases">
        <authorList>
            <person name="Sun Q."/>
            <person name="Zhou Y."/>
        </authorList>
    </citation>
    <scope>NUCLEOTIDE SEQUENCE</scope>
    <source>
        <strain evidence="1">CGMCC 1.16134</strain>
    </source>
</reference>
<protein>
    <submittedName>
        <fullName evidence="1">Uncharacterized protein</fullName>
    </submittedName>
</protein>
<comment type="caution">
    <text evidence="1">The sequence shown here is derived from an EMBL/GenBank/DDBJ whole genome shotgun (WGS) entry which is preliminary data.</text>
</comment>